<organism evidence="1">
    <name type="scientific">Anguilla anguilla</name>
    <name type="common">European freshwater eel</name>
    <name type="synonym">Muraena anguilla</name>
    <dbReference type="NCBI Taxonomy" id="7936"/>
    <lineage>
        <taxon>Eukaryota</taxon>
        <taxon>Metazoa</taxon>
        <taxon>Chordata</taxon>
        <taxon>Craniata</taxon>
        <taxon>Vertebrata</taxon>
        <taxon>Euteleostomi</taxon>
        <taxon>Actinopterygii</taxon>
        <taxon>Neopterygii</taxon>
        <taxon>Teleostei</taxon>
        <taxon>Anguilliformes</taxon>
        <taxon>Anguillidae</taxon>
        <taxon>Anguilla</taxon>
    </lineage>
</organism>
<dbReference type="AlphaFoldDB" id="A0A0E9X4I7"/>
<protein>
    <submittedName>
        <fullName evidence="1">Uncharacterized protein</fullName>
    </submittedName>
</protein>
<evidence type="ECO:0000313" key="1">
    <source>
        <dbReference type="EMBL" id="JAH96775.1"/>
    </source>
</evidence>
<dbReference type="EMBL" id="GBXM01011802">
    <property type="protein sequence ID" value="JAH96775.1"/>
    <property type="molecule type" value="Transcribed_RNA"/>
</dbReference>
<sequence>MLHVFPRSFLQTHDLSVLTVSVNNGIVRQSLFFGCMVTPLNSIYSPCNIINVHQI</sequence>
<proteinExistence type="predicted"/>
<name>A0A0E9X4I7_ANGAN</name>
<reference evidence="1" key="2">
    <citation type="journal article" date="2015" name="Fish Shellfish Immunol.">
        <title>Early steps in the European eel (Anguilla anguilla)-Vibrio vulnificus interaction in the gills: Role of the RtxA13 toxin.</title>
        <authorList>
            <person name="Callol A."/>
            <person name="Pajuelo D."/>
            <person name="Ebbesson L."/>
            <person name="Teles M."/>
            <person name="MacKenzie S."/>
            <person name="Amaro C."/>
        </authorList>
    </citation>
    <scope>NUCLEOTIDE SEQUENCE</scope>
</reference>
<reference evidence="1" key="1">
    <citation type="submission" date="2014-11" db="EMBL/GenBank/DDBJ databases">
        <authorList>
            <person name="Amaro Gonzalez C."/>
        </authorList>
    </citation>
    <scope>NUCLEOTIDE SEQUENCE</scope>
</reference>
<accession>A0A0E9X4I7</accession>